<dbReference type="RefSeq" id="WP_109760708.1">
    <property type="nucleotide sequence ID" value="NZ_CP034588.1"/>
</dbReference>
<name>A0A316G3U5_9RHOB</name>
<dbReference type="Gene3D" id="3.30.1780.10">
    <property type="entry name" value="ornithine cyclodeaminase, domain 1"/>
    <property type="match status" value="1"/>
</dbReference>
<dbReference type="SUPFAM" id="SSF51735">
    <property type="entry name" value="NAD(P)-binding Rossmann-fold domains"/>
    <property type="match status" value="1"/>
</dbReference>
<evidence type="ECO:0000313" key="1">
    <source>
        <dbReference type="EMBL" id="PWK54596.1"/>
    </source>
</evidence>
<dbReference type="Proteomes" id="UP000245390">
    <property type="component" value="Unassembled WGS sequence"/>
</dbReference>
<comment type="caution">
    <text evidence="1">The sequence shown here is derived from an EMBL/GenBank/DDBJ whole genome shotgun (WGS) entry which is preliminary data.</text>
</comment>
<accession>A0A316G3U5</accession>
<dbReference type="InterPro" id="IPR003462">
    <property type="entry name" value="ODC_Mu_crystall"/>
</dbReference>
<proteinExistence type="predicted"/>
<dbReference type="OrthoDB" id="9785971at2"/>
<dbReference type="EMBL" id="QGGV01000011">
    <property type="protein sequence ID" value="PWK54596.1"/>
    <property type="molecule type" value="Genomic_DNA"/>
</dbReference>
<dbReference type="GO" id="GO:0005737">
    <property type="term" value="C:cytoplasm"/>
    <property type="evidence" value="ECO:0007669"/>
    <property type="project" value="TreeGrafter"/>
</dbReference>
<dbReference type="PANTHER" id="PTHR13812:SF19">
    <property type="entry name" value="KETIMINE REDUCTASE MU-CRYSTALLIN"/>
    <property type="match status" value="1"/>
</dbReference>
<dbReference type="InterPro" id="IPR023401">
    <property type="entry name" value="ODC_N"/>
</dbReference>
<protein>
    <submittedName>
        <fullName evidence="1">Alanine dehydrogenase</fullName>
    </submittedName>
</protein>
<evidence type="ECO:0000313" key="2">
    <source>
        <dbReference type="Proteomes" id="UP000245390"/>
    </source>
</evidence>
<organism evidence="1 2">
    <name type="scientific">Silicimonas algicola</name>
    <dbReference type="NCBI Taxonomy" id="1826607"/>
    <lineage>
        <taxon>Bacteria</taxon>
        <taxon>Pseudomonadati</taxon>
        <taxon>Pseudomonadota</taxon>
        <taxon>Alphaproteobacteria</taxon>
        <taxon>Rhodobacterales</taxon>
        <taxon>Paracoccaceae</taxon>
    </lineage>
</organism>
<dbReference type="Gene3D" id="3.40.50.720">
    <property type="entry name" value="NAD(P)-binding Rossmann-like Domain"/>
    <property type="match status" value="1"/>
</dbReference>
<gene>
    <name evidence="1" type="ORF">C8D95_11130</name>
</gene>
<reference evidence="1 2" key="1">
    <citation type="submission" date="2018-05" db="EMBL/GenBank/DDBJ databases">
        <title>Genomic Encyclopedia of Type Strains, Phase IV (KMG-IV): sequencing the most valuable type-strain genomes for metagenomic binning, comparative biology and taxonomic classification.</title>
        <authorList>
            <person name="Goeker M."/>
        </authorList>
    </citation>
    <scope>NUCLEOTIDE SEQUENCE [LARGE SCALE GENOMIC DNA]</scope>
    <source>
        <strain evidence="1 2">DSM 103371</strain>
    </source>
</reference>
<dbReference type="PANTHER" id="PTHR13812">
    <property type="entry name" value="KETIMINE REDUCTASE MU-CRYSTALLIN"/>
    <property type="match status" value="1"/>
</dbReference>
<sequence length="361" mass="38169">MPLILDNDAVARLVTPADVVATLDTAYCAYAEGRSLTAPRLDFQSPQGQGGQNWQLGLAAGLGPDRWACLRIKSDVIYRRTVDGRPRKEKFCVEPGTYMGLLMVFDMIDGALRAIVHDGLIQQMRVGADSALGVRYMAREDAVSLGVLGAGGMARTHIDAIQHVRPIRRIRIYAPTRVNAEALAAEARARHGIDATAVDSAEAAAAGADILSACTNAIGPVVPGAALDPGTHVTCIGGTLDSVADGRVDRALRFGTASGPIEVPDWAVEDEGVTFSRGEKAGAGTARRFHAIPRDRRVMFADLLADPSLGRTAASQITFSERGNIHGVQFAALAGLIVERAVALGEGVALDDALFLQNIRN</sequence>
<keyword evidence="2" id="KW-1185">Reference proteome</keyword>
<dbReference type="InterPro" id="IPR036291">
    <property type="entry name" value="NAD(P)-bd_dom_sf"/>
</dbReference>
<dbReference type="KEGG" id="salo:EF888_14660"/>
<dbReference type="Pfam" id="PF02423">
    <property type="entry name" value="OCD_Mu_crystall"/>
    <property type="match status" value="1"/>
</dbReference>
<dbReference type="AlphaFoldDB" id="A0A316G3U5"/>